<dbReference type="RefSeq" id="WP_002847358.1">
    <property type="nucleotide sequence ID" value="NZ_ADKM02000030.1"/>
</dbReference>
<feature type="domain" description="PASTA" evidence="2">
    <location>
        <begin position="835"/>
        <end position="900"/>
    </location>
</feature>
<evidence type="ECO:0000256" key="1">
    <source>
        <dbReference type="SAM" id="MobiDB-lite"/>
    </source>
</evidence>
<dbReference type="Gene3D" id="3.30.10.20">
    <property type="match status" value="2"/>
</dbReference>
<dbReference type="CDD" id="cd06577">
    <property type="entry name" value="PASTA_pknB"/>
    <property type="match status" value="2"/>
</dbReference>
<dbReference type="EMBL" id="ADKM02000030">
    <property type="protein sequence ID" value="EGC04333.1"/>
    <property type="molecule type" value="Genomic_DNA"/>
</dbReference>
<dbReference type="Proteomes" id="UP000004259">
    <property type="component" value="Unassembled WGS sequence"/>
</dbReference>
<sequence length="1006" mass="109958">MTDKQLDEKIRSAFDNVRAGDSVKARIKKGITGDDMDNRNITAADNITKSEITATNGKAAVKRSGRITAAAVAAVVAVGGGAYLLKGGFDRVDDKPQSKPDSKPESTGSYVGSVPADFDGFFDPQGYTLYDKFGKNSDIWRLNSGNFLVRQVNGEGAEYYQFDGQEFCYFLYDGSENAVTKEVKTDGAGVYVYDDCFVTWKTNYGEQDEYGVTVNTTMTCTIYDTDLEVIKDNIELKLDHEDPIGAPIVGVDNKLFYAGMSYDGEKNTINVYMENGEKLGVAECSSSGTISFPAVAGNGEHFCYTNDEDDGLHMQIQYLNGFYREEIYFNSGEGLSTSTDRLIFSTDDKCCIAYPDENGKLTVYAYPVNGGKSTTTSYEAVYPSNVRNPDDIYVTKGGKFMFVAAPMTDNAGVDIYVYDLEDTSAEAKVFSFEGLSADTFADGRNVLFDEASGDVCIGGFTAAETLPSARQDTVLTFNLYTDEYTNFGIKQTDGGYDGGEEQSELNYIDDPSNINAANAKTMFNMVVTEIEEQSLFSGASLSFNGDELAEAVKNGFDESTSKGRLMKALYEQCMPLEIDILNTDIEVIVEPDEYEDYYAAVVIYEDETHTGYYSYPENALDHRDNKNSESDGRADDLVTHSSGDAMALHNEAWELLESFKAKGVKVSAESANANMVETYDYDNGDLPTDLTSDGVITAEEFVQALYEKNGIAYDIADYYPYRSFQINFNEDTDDKGYANDIKDVVVVLKDEDKTERYVYPESGTGSSNDQTVPDVTGLESEKAQETLLKANFNVVLRAAWDDNVPENCIISTDPEAGTEFPEGGNVTLYISKGPMVDGVKVPNVVGQTPEAAATILKENKLTVSVKEMSHDGDKGMVIDQSIEPDKKVDKGTEVTIFVSTGDTAEVPLTIKLPLPEGLHGAYTVDVYKDGNVAYTQSIANGEAVAGSYISLDIIGKKSETLTVSIKNEESGKSVDYAVFNVDYDKKTADLNGRLNKDGLLAITPAK</sequence>
<dbReference type="PROSITE" id="PS51178">
    <property type="entry name" value="PASTA"/>
    <property type="match status" value="2"/>
</dbReference>
<keyword evidence="4" id="KW-1185">Reference proteome</keyword>
<feature type="region of interest" description="Disordered" evidence="1">
    <location>
        <begin position="614"/>
        <end position="635"/>
    </location>
</feature>
<reference evidence="3 4" key="1">
    <citation type="submission" date="2011-02" db="EMBL/GenBank/DDBJ databases">
        <authorList>
            <person name="Nelson K.E."/>
            <person name="Sutton G."/>
            <person name="Torralba M."/>
            <person name="Durkin S."/>
            <person name="Harkins D."/>
            <person name="Montgomery R."/>
            <person name="Ziemer C."/>
            <person name="Klaassens E."/>
            <person name="Ocuiv P."/>
            <person name="Morrison M."/>
        </authorList>
    </citation>
    <scope>NUCLEOTIDE SEQUENCE [LARGE SCALE GENOMIC DNA]</scope>
    <source>
        <strain evidence="3 4">8</strain>
    </source>
</reference>
<dbReference type="STRING" id="246199.CUS_5153"/>
<dbReference type="SUPFAM" id="SSF54184">
    <property type="entry name" value="Penicillin-binding protein 2x (pbp-2x), c-terminal domain"/>
    <property type="match status" value="1"/>
</dbReference>
<dbReference type="SUPFAM" id="SSF69304">
    <property type="entry name" value="Tricorn protease N-terminal domain"/>
    <property type="match status" value="1"/>
</dbReference>
<dbReference type="eggNOG" id="COG2815">
    <property type="taxonomic scope" value="Bacteria"/>
</dbReference>
<gene>
    <name evidence="3" type="ORF">CUS_5153</name>
</gene>
<dbReference type="InterPro" id="IPR005543">
    <property type="entry name" value="PASTA_dom"/>
</dbReference>
<organism evidence="3 4">
    <name type="scientific">Ruminococcus albus 8</name>
    <dbReference type="NCBI Taxonomy" id="246199"/>
    <lineage>
        <taxon>Bacteria</taxon>
        <taxon>Bacillati</taxon>
        <taxon>Bacillota</taxon>
        <taxon>Clostridia</taxon>
        <taxon>Eubacteriales</taxon>
        <taxon>Oscillospiraceae</taxon>
        <taxon>Ruminococcus</taxon>
    </lineage>
</organism>
<dbReference type="SMART" id="SM00740">
    <property type="entry name" value="PASTA"/>
    <property type="match status" value="2"/>
</dbReference>
<feature type="domain" description="PASTA" evidence="2">
    <location>
        <begin position="766"/>
        <end position="832"/>
    </location>
</feature>
<evidence type="ECO:0000259" key="2">
    <source>
        <dbReference type="PROSITE" id="PS51178"/>
    </source>
</evidence>
<feature type="compositionally biased region" description="Basic and acidic residues" evidence="1">
    <location>
        <begin position="619"/>
        <end position="635"/>
    </location>
</feature>
<dbReference type="AlphaFoldDB" id="E9S8N7"/>
<accession>E9S8N7</accession>
<proteinExistence type="predicted"/>
<name>E9S8N7_RUMAL</name>
<dbReference type="Pfam" id="PF03793">
    <property type="entry name" value="PASTA"/>
    <property type="match status" value="2"/>
</dbReference>
<comment type="caution">
    <text evidence="3">The sequence shown here is derived from an EMBL/GenBank/DDBJ whole genome shotgun (WGS) entry which is preliminary data.</text>
</comment>
<evidence type="ECO:0000313" key="3">
    <source>
        <dbReference type="EMBL" id="EGC04333.1"/>
    </source>
</evidence>
<evidence type="ECO:0000313" key="4">
    <source>
        <dbReference type="Proteomes" id="UP000004259"/>
    </source>
</evidence>
<protein>
    <submittedName>
        <fullName evidence="3">PASTA domain protein</fullName>
    </submittedName>
</protein>